<keyword evidence="5 8" id="KW-1133">Transmembrane helix</keyword>
<dbReference type="InterPro" id="IPR003594">
    <property type="entry name" value="HATPase_dom"/>
</dbReference>
<reference evidence="11 12" key="3">
    <citation type="submission" date="2019-11" db="EMBL/GenBank/DDBJ databases">
        <title>Type strains purchased from KCTC, JCM and DSMZ.</title>
        <authorList>
            <person name="Lu H."/>
        </authorList>
    </citation>
    <scope>NUCLEOTIDE SEQUENCE [LARGE SCALE GENOMIC DNA]</scope>
    <source>
        <strain evidence="11 12">KCTC 52429</strain>
    </source>
</reference>
<dbReference type="InterPro" id="IPR036890">
    <property type="entry name" value="HATPase_C_sf"/>
</dbReference>
<evidence type="ECO:0000313" key="13">
    <source>
        <dbReference type="Proteomes" id="UP000622638"/>
    </source>
</evidence>
<dbReference type="InterPro" id="IPR011712">
    <property type="entry name" value="Sig_transdc_His_kin_sub3_dim/P"/>
</dbReference>
<dbReference type="SMART" id="SM01079">
    <property type="entry name" value="CHASE"/>
    <property type="match status" value="1"/>
</dbReference>
<dbReference type="Pfam" id="PF03924">
    <property type="entry name" value="CHASE"/>
    <property type="match status" value="1"/>
</dbReference>
<keyword evidence="2" id="KW-0808">Transferase</keyword>
<feature type="transmembrane region" description="Helical" evidence="8">
    <location>
        <begin position="327"/>
        <end position="347"/>
    </location>
</feature>
<dbReference type="GO" id="GO:0046983">
    <property type="term" value="F:protein dimerization activity"/>
    <property type="evidence" value="ECO:0007669"/>
    <property type="project" value="InterPro"/>
</dbReference>
<dbReference type="InterPro" id="IPR050482">
    <property type="entry name" value="Sensor_HK_TwoCompSys"/>
</dbReference>
<reference evidence="10" key="1">
    <citation type="journal article" date="2014" name="Int. J. Syst. Evol. Microbiol.">
        <title>Complete genome of a new Firmicutes species belonging to the dominant human colonic microbiota ('Ruminococcus bicirculans') reveals two chromosomes and a selective capacity to utilize plant glucans.</title>
        <authorList>
            <consortium name="NISC Comparative Sequencing Program"/>
            <person name="Wegmann U."/>
            <person name="Louis P."/>
            <person name="Goesmann A."/>
            <person name="Henrissat B."/>
            <person name="Duncan S.H."/>
            <person name="Flint H.J."/>
        </authorList>
    </citation>
    <scope>NUCLEOTIDE SEQUENCE</scope>
    <source>
        <strain evidence="10">CGMCC 1.15931</strain>
    </source>
</reference>
<dbReference type="InterPro" id="IPR042240">
    <property type="entry name" value="CHASE_sf"/>
</dbReference>
<evidence type="ECO:0000256" key="2">
    <source>
        <dbReference type="ARBA" id="ARBA00022679"/>
    </source>
</evidence>
<dbReference type="Gene3D" id="3.30.450.350">
    <property type="entry name" value="CHASE domain"/>
    <property type="match status" value="1"/>
</dbReference>
<keyword evidence="7 8" id="KW-0472">Membrane</keyword>
<protein>
    <submittedName>
        <fullName evidence="11">Histidine kinase</fullName>
    </submittedName>
</protein>
<gene>
    <name evidence="10" type="ORF">GCM10011572_37370</name>
    <name evidence="11" type="ORF">GM672_03565</name>
</gene>
<evidence type="ECO:0000259" key="9">
    <source>
        <dbReference type="PROSITE" id="PS50839"/>
    </source>
</evidence>
<dbReference type="SUPFAM" id="SSF55874">
    <property type="entry name" value="ATPase domain of HSP90 chaperone/DNA topoisomerase II/histidine kinase"/>
    <property type="match status" value="1"/>
</dbReference>
<evidence type="ECO:0000256" key="6">
    <source>
        <dbReference type="ARBA" id="ARBA00023012"/>
    </source>
</evidence>
<keyword evidence="6" id="KW-0902">Two-component regulatory system</keyword>
<dbReference type="OrthoDB" id="8527411at2"/>
<dbReference type="Pfam" id="PF07730">
    <property type="entry name" value="HisKA_3"/>
    <property type="match status" value="1"/>
</dbReference>
<dbReference type="Proteomes" id="UP000430634">
    <property type="component" value="Unassembled WGS sequence"/>
</dbReference>
<dbReference type="GO" id="GO:0016020">
    <property type="term" value="C:membrane"/>
    <property type="evidence" value="ECO:0007669"/>
    <property type="project" value="UniProtKB-SubCell"/>
</dbReference>
<dbReference type="PANTHER" id="PTHR24421:SF59">
    <property type="entry name" value="OXYGEN SENSOR HISTIDINE KINASE NREB"/>
    <property type="match status" value="1"/>
</dbReference>
<dbReference type="Pfam" id="PF02518">
    <property type="entry name" value="HATPase_c"/>
    <property type="match status" value="1"/>
</dbReference>
<evidence type="ECO:0000256" key="1">
    <source>
        <dbReference type="ARBA" id="ARBA00004370"/>
    </source>
</evidence>
<dbReference type="EMBL" id="WNKZ01000005">
    <property type="protein sequence ID" value="MTV51806.1"/>
    <property type="molecule type" value="Genomic_DNA"/>
</dbReference>
<dbReference type="RefSeq" id="WP_155469139.1">
    <property type="nucleotide sequence ID" value="NZ_BMKG01000016.1"/>
</dbReference>
<evidence type="ECO:0000256" key="3">
    <source>
        <dbReference type="ARBA" id="ARBA00022692"/>
    </source>
</evidence>
<name>A0A6I3SSY3_9BURK</name>
<dbReference type="Gene3D" id="1.20.5.1930">
    <property type="match status" value="1"/>
</dbReference>
<dbReference type="Gene3D" id="3.30.565.10">
    <property type="entry name" value="Histidine kinase-like ATPase, C-terminal domain"/>
    <property type="match status" value="1"/>
</dbReference>
<feature type="transmembrane region" description="Helical" evidence="8">
    <location>
        <begin position="18"/>
        <end position="37"/>
    </location>
</feature>
<proteinExistence type="predicted"/>
<feature type="domain" description="CHASE" evidence="9">
    <location>
        <begin position="79"/>
        <end position="312"/>
    </location>
</feature>
<dbReference type="PANTHER" id="PTHR24421">
    <property type="entry name" value="NITRATE/NITRITE SENSOR PROTEIN NARX-RELATED"/>
    <property type="match status" value="1"/>
</dbReference>
<keyword evidence="13" id="KW-1185">Reference proteome</keyword>
<dbReference type="EMBL" id="BMKG01000016">
    <property type="protein sequence ID" value="GGC12468.1"/>
    <property type="molecule type" value="Genomic_DNA"/>
</dbReference>
<evidence type="ECO:0000256" key="8">
    <source>
        <dbReference type="SAM" id="Phobius"/>
    </source>
</evidence>
<dbReference type="InterPro" id="IPR006189">
    <property type="entry name" value="CHASE_dom"/>
</dbReference>
<evidence type="ECO:0000256" key="4">
    <source>
        <dbReference type="ARBA" id="ARBA00022777"/>
    </source>
</evidence>
<reference evidence="13" key="2">
    <citation type="journal article" date="2019" name="Int. J. Syst. Evol. Microbiol.">
        <title>The Global Catalogue of Microorganisms (GCM) 10K type strain sequencing project: providing services to taxonomists for standard genome sequencing and annotation.</title>
        <authorList>
            <consortium name="The Broad Institute Genomics Platform"/>
            <consortium name="The Broad Institute Genome Sequencing Center for Infectious Disease"/>
            <person name="Wu L."/>
            <person name="Ma J."/>
        </authorList>
    </citation>
    <scope>NUCLEOTIDE SEQUENCE [LARGE SCALE GENOMIC DNA]</scope>
    <source>
        <strain evidence="13">CGMCC 1.15931</strain>
    </source>
</reference>
<evidence type="ECO:0000256" key="7">
    <source>
        <dbReference type="ARBA" id="ARBA00023136"/>
    </source>
</evidence>
<dbReference type="AlphaFoldDB" id="A0A6I3SSY3"/>
<organism evidence="11 12">
    <name type="scientific">Pseudoduganella buxea</name>
    <dbReference type="NCBI Taxonomy" id="1949069"/>
    <lineage>
        <taxon>Bacteria</taxon>
        <taxon>Pseudomonadati</taxon>
        <taxon>Pseudomonadota</taxon>
        <taxon>Betaproteobacteria</taxon>
        <taxon>Burkholderiales</taxon>
        <taxon>Oxalobacteraceae</taxon>
        <taxon>Telluria group</taxon>
        <taxon>Pseudoduganella</taxon>
    </lineage>
</organism>
<comment type="subcellular location">
    <subcellularLocation>
        <location evidence="1">Membrane</location>
    </subcellularLocation>
</comment>
<reference evidence="10" key="4">
    <citation type="submission" date="2024-05" db="EMBL/GenBank/DDBJ databases">
        <authorList>
            <person name="Sun Q."/>
            <person name="Zhou Y."/>
        </authorList>
    </citation>
    <scope>NUCLEOTIDE SEQUENCE</scope>
    <source>
        <strain evidence="10">CGMCC 1.15931</strain>
    </source>
</reference>
<dbReference type="PROSITE" id="PS50839">
    <property type="entry name" value="CHASE"/>
    <property type="match status" value="1"/>
</dbReference>
<keyword evidence="3 8" id="KW-0812">Transmembrane</keyword>
<evidence type="ECO:0000313" key="11">
    <source>
        <dbReference type="EMBL" id="MTV51806.1"/>
    </source>
</evidence>
<dbReference type="Proteomes" id="UP000622638">
    <property type="component" value="Unassembled WGS sequence"/>
</dbReference>
<evidence type="ECO:0000256" key="5">
    <source>
        <dbReference type="ARBA" id="ARBA00022989"/>
    </source>
</evidence>
<evidence type="ECO:0000313" key="10">
    <source>
        <dbReference type="EMBL" id="GGC12468.1"/>
    </source>
</evidence>
<accession>A0A6I3SSY3</accession>
<dbReference type="SMART" id="SM00387">
    <property type="entry name" value="HATPase_c"/>
    <property type="match status" value="1"/>
</dbReference>
<dbReference type="GO" id="GO:0000155">
    <property type="term" value="F:phosphorelay sensor kinase activity"/>
    <property type="evidence" value="ECO:0007669"/>
    <property type="project" value="InterPro"/>
</dbReference>
<evidence type="ECO:0000313" key="12">
    <source>
        <dbReference type="Proteomes" id="UP000430634"/>
    </source>
</evidence>
<dbReference type="CDD" id="cd16917">
    <property type="entry name" value="HATPase_UhpB-NarQ-NarX-like"/>
    <property type="match status" value="1"/>
</dbReference>
<keyword evidence="4 11" id="KW-0418">Kinase</keyword>
<sequence>MHALFRPIGHVLPSNPQWWPGLVLALATGMLFYGAAARSIENDARQRFSNHARTAQFSISSRVKTYTDVLRAAASFFQADNDVSRDRFHRYVRGLDLRQNFPAIDNINFSRHVRDEDRAAFELAMHHSGARLDGYPEFAIKPSSRRPTYEVLTLLEPVAGFAEKYGVDIGAKPHVAAVLAQLRDTGEMGSSGQPIGIMSRPKGADLGMRLPVYRRDAPLSTVTQRRAAYIGSVGIGFSVPRLLQGALDEMPVPNARLQLYDVGRRAPDGTGTVGDTRQLLFDSIETPGLDNGESTFQHMLPIDFNGRVWTAYFSAPKSALYSRFDAFLPWLAGLAGGVSCLLLYALFHTLASSRKRAIKIARAMTRELRDSQAKLQLSHQRLRRLAAHADQIKEEERKRIAREIHDDLGQNLLALRIEADILASRTSKRHPYLHARARHTLNQIDNTIRSVRHIINDLRPNVLDLGLNAAVEWQVAQFRKRSGISCELIEHGGDIDIDDRCATAFFRVLQESLSNICQHARATQVKVELHQQQGLLQMSITDNGVGLQATSRYKSGSFGLVGIEERINLLGGACTISSVPEGGTNITVSVPISFKGALMPYFGQFAEQ</sequence>
<comment type="caution">
    <text evidence="11">The sequence shown here is derived from an EMBL/GenBank/DDBJ whole genome shotgun (WGS) entry which is preliminary data.</text>
</comment>